<evidence type="ECO:0000313" key="2">
    <source>
        <dbReference type="EMBL" id="EPZ35296.1"/>
    </source>
</evidence>
<name>A0A075B2U2_ROZAC</name>
<keyword evidence="3" id="KW-1185">Reference proteome</keyword>
<dbReference type="InterPro" id="IPR039683">
    <property type="entry name" value="Lsm12-like"/>
</dbReference>
<sequence>MFSLGDWITVTVHGGKHTGQIYAYDEFFVVLDILFRKPDDVLNQPLPPHVTPKSDFIVLNSKSIIKTERLKSPPYSDPRMLKAPPVRKLHAEKLAEREAKEVYKRRIDASKKGVGVTTEAQKVFDALSKTLPCRWDNKNIVVMDEVIVSPPYNTSSCKSSNEAALDRVKRVLGGERKRMGLNS</sequence>
<dbReference type="PANTHER" id="PTHR13542">
    <property type="entry name" value="LSM12 HOMOLOG"/>
    <property type="match status" value="1"/>
</dbReference>
<dbReference type="InterPro" id="IPR019181">
    <property type="entry name" value="LSM12_ABD"/>
</dbReference>
<organism evidence="2 3">
    <name type="scientific">Rozella allomycis (strain CSF55)</name>
    <dbReference type="NCBI Taxonomy" id="988480"/>
    <lineage>
        <taxon>Eukaryota</taxon>
        <taxon>Fungi</taxon>
        <taxon>Fungi incertae sedis</taxon>
        <taxon>Cryptomycota</taxon>
        <taxon>Cryptomycota incertae sedis</taxon>
        <taxon>Rozella</taxon>
    </lineage>
</organism>
<proteinExistence type="predicted"/>
<dbReference type="HOGENOM" id="CLU_073383_4_0_1"/>
<evidence type="ECO:0000313" key="3">
    <source>
        <dbReference type="Proteomes" id="UP000030755"/>
    </source>
</evidence>
<accession>A0A075B2U2</accession>
<dbReference type="OrthoDB" id="1057137at2759"/>
<dbReference type="SMART" id="SM00995">
    <property type="entry name" value="AD"/>
    <property type="match status" value="1"/>
</dbReference>
<dbReference type="Pfam" id="PF09793">
    <property type="entry name" value="AD"/>
    <property type="match status" value="1"/>
</dbReference>
<dbReference type="AlphaFoldDB" id="A0A075B2U2"/>
<evidence type="ECO:0000259" key="1">
    <source>
        <dbReference type="PROSITE" id="PS52001"/>
    </source>
</evidence>
<dbReference type="InterPro" id="IPR047574">
    <property type="entry name" value="AD"/>
</dbReference>
<protein>
    <submittedName>
        <fullName evidence="2">Anticodon-binding domain-containing protein</fullName>
    </submittedName>
</protein>
<feature type="domain" description="AD" evidence="1">
    <location>
        <begin position="87"/>
        <end position="180"/>
    </location>
</feature>
<dbReference type="STRING" id="988480.A0A075B2U2"/>
<dbReference type="EMBL" id="KE560848">
    <property type="protein sequence ID" value="EPZ35296.1"/>
    <property type="molecule type" value="Genomic_DNA"/>
</dbReference>
<dbReference type="PROSITE" id="PS52001">
    <property type="entry name" value="AD"/>
    <property type="match status" value="1"/>
</dbReference>
<reference evidence="2 3" key="1">
    <citation type="journal article" date="2013" name="Curr. Biol.">
        <title>Shared signatures of parasitism and phylogenomics unite Cryptomycota and microsporidia.</title>
        <authorList>
            <person name="James T.Y."/>
            <person name="Pelin A."/>
            <person name="Bonen L."/>
            <person name="Ahrendt S."/>
            <person name="Sain D."/>
            <person name="Corradi N."/>
            <person name="Stajich J.E."/>
        </authorList>
    </citation>
    <scope>NUCLEOTIDE SEQUENCE [LARGE SCALE GENOMIC DNA]</scope>
    <source>
        <strain evidence="2 3">CSF55</strain>
    </source>
</reference>
<gene>
    <name evidence="2" type="ORF">O9G_000692</name>
</gene>
<dbReference type="Proteomes" id="UP000030755">
    <property type="component" value="Unassembled WGS sequence"/>
</dbReference>